<dbReference type="Proteomes" id="UP000092498">
    <property type="component" value="Chromosome"/>
</dbReference>
<proteinExistence type="predicted"/>
<feature type="region of interest" description="Disordered" evidence="1">
    <location>
        <begin position="1"/>
        <end position="31"/>
    </location>
</feature>
<feature type="region of interest" description="Disordered" evidence="1">
    <location>
        <begin position="44"/>
        <end position="77"/>
    </location>
</feature>
<dbReference type="OrthoDB" id="9958286at2"/>
<organism evidence="2 3">
    <name type="scientific">Candidatus Viadribacter manganicus</name>
    <dbReference type="NCBI Taxonomy" id="1759059"/>
    <lineage>
        <taxon>Bacteria</taxon>
        <taxon>Pseudomonadati</taxon>
        <taxon>Pseudomonadota</taxon>
        <taxon>Alphaproteobacteria</taxon>
        <taxon>Hyphomonadales</taxon>
        <taxon>Hyphomonadaceae</taxon>
        <taxon>Candidatus Viadribacter</taxon>
    </lineage>
</organism>
<gene>
    <name evidence="2" type="ORF">ATE48_02310</name>
</gene>
<protein>
    <submittedName>
        <fullName evidence="2">Uncharacterized protein</fullName>
    </submittedName>
</protein>
<dbReference type="EMBL" id="CP013244">
    <property type="protein sequence ID" value="ANP44839.1"/>
    <property type="molecule type" value="Genomic_DNA"/>
</dbReference>
<sequence>MTSLAPVAAPVASNSTQDQTQHKPPPVEYGAAVTHRDLVREKLRVDPSPIAHKKRASQQAKANDPPDHRGRYIDIEV</sequence>
<name>A0A1B1AE57_9PROT</name>
<accession>A0A1B1AE57</accession>
<dbReference type="InParanoid" id="A0A1B1AE57"/>
<feature type="compositionally biased region" description="Basic and acidic residues" evidence="1">
    <location>
        <begin position="64"/>
        <end position="77"/>
    </location>
</feature>
<dbReference type="RefSeq" id="WP_066767432.1">
    <property type="nucleotide sequence ID" value="NZ_CP013244.1"/>
</dbReference>
<reference evidence="2 3" key="1">
    <citation type="submission" date="2015-11" db="EMBL/GenBank/DDBJ databases">
        <title>Whole-Genome Sequence of Candidatus Oderbacter manganicum from the National Park Lower Oder Valley, Germany.</title>
        <authorList>
            <person name="Braun B."/>
            <person name="Liere K."/>
            <person name="Szewzyk U."/>
        </authorList>
    </citation>
    <scope>NUCLEOTIDE SEQUENCE [LARGE SCALE GENOMIC DNA]</scope>
    <source>
        <strain evidence="2 3">OTSz_A_272</strain>
    </source>
</reference>
<dbReference type="KEGG" id="cbot:ATE48_02310"/>
<keyword evidence="3" id="KW-1185">Reference proteome</keyword>
<evidence type="ECO:0000313" key="2">
    <source>
        <dbReference type="EMBL" id="ANP44839.1"/>
    </source>
</evidence>
<dbReference type="AlphaFoldDB" id="A0A1B1AE57"/>
<evidence type="ECO:0000313" key="3">
    <source>
        <dbReference type="Proteomes" id="UP000092498"/>
    </source>
</evidence>
<evidence type="ECO:0000256" key="1">
    <source>
        <dbReference type="SAM" id="MobiDB-lite"/>
    </source>
</evidence>